<dbReference type="InParanoid" id="A0A2J7QKG7"/>
<protein>
    <submittedName>
        <fullName evidence="1">Uncharacterized protein</fullName>
    </submittedName>
</protein>
<name>A0A2J7QKG7_9NEOP</name>
<organism evidence="1 2">
    <name type="scientific">Cryptotermes secundus</name>
    <dbReference type="NCBI Taxonomy" id="105785"/>
    <lineage>
        <taxon>Eukaryota</taxon>
        <taxon>Metazoa</taxon>
        <taxon>Ecdysozoa</taxon>
        <taxon>Arthropoda</taxon>
        <taxon>Hexapoda</taxon>
        <taxon>Insecta</taxon>
        <taxon>Pterygota</taxon>
        <taxon>Neoptera</taxon>
        <taxon>Polyneoptera</taxon>
        <taxon>Dictyoptera</taxon>
        <taxon>Blattodea</taxon>
        <taxon>Blattoidea</taxon>
        <taxon>Termitoidae</taxon>
        <taxon>Kalotermitidae</taxon>
        <taxon>Cryptotermitinae</taxon>
        <taxon>Cryptotermes</taxon>
    </lineage>
</organism>
<evidence type="ECO:0000313" key="1">
    <source>
        <dbReference type="EMBL" id="PNF29085.1"/>
    </source>
</evidence>
<accession>A0A2J7QKG7</accession>
<proteinExistence type="predicted"/>
<comment type="caution">
    <text evidence="1">The sequence shown here is derived from an EMBL/GenBank/DDBJ whole genome shotgun (WGS) entry which is preliminary data.</text>
</comment>
<evidence type="ECO:0000313" key="2">
    <source>
        <dbReference type="Proteomes" id="UP000235965"/>
    </source>
</evidence>
<dbReference type="Proteomes" id="UP000235965">
    <property type="component" value="Unassembled WGS sequence"/>
</dbReference>
<gene>
    <name evidence="1" type="ORF">B7P43_G12614</name>
</gene>
<sequence length="70" mass="7630">MSVINDINIQTAVCNDAATVDPPYLLKLLSVAVQLSVTMTSVSVCSAVHHCMSIHYPIPYLYAHIIQSDI</sequence>
<reference evidence="1 2" key="1">
    <citation type="submission" date="2017-12" db="EMBL/GenBank/DDBJ databases">
        <title>Hemimetabolous genomes reveal molecular basis of termite eusociality.</title>
        <authorList>
            <person name="Harrison M.C."/>
            <person name="Jongepier E."/>
            <person name="Robertson H.M."/>
            <person name="Arning N."/>
            <person name="Bitard-Feildel T."/>
            <person name="Chao H."/>
            <person name="Childers C.P."/>
            <person name="Dinh H."/>
            <person name="Doddapaneni H."/>
            <person name="Dugan S."/>
            <person name="Gowin J."/>
            <person name="Greiner C."/>
            <person name="Han Y."/>
            <person name="Hu H."/>
            <person name="Hughes D.S.T."/>
            <person name="Huylmans A.-K."/>
            <person name="Kemena C."/>
            <person name="Kremer L.P.M."/>
            <person name="Lee S.L."/>
            <person name="Lopez-Ezquerra A."/>
            <person name="Mallet L."/>
            <person name="Monroy-Kuhn J.M."/>
            <person name="Moser A."/>
            <person name="Murali S.C."/>
            <person name="Muzny D.M."/>
            <person name="Otani S."/>
            <person name="Piulachs M.-D."/>
            <person name="Poelchau M."/>
            <person name="Qu J."/>
            <person name="Schaub F."/>
            <person name="Wada-Katsumata A."/>
            <person name="Worley K.C."/>
            <person name="Xie Q."/>
            <person name="Ylla G."/>
            <person name="Poulsen M."/>
            <person name="Gibbs R.A."/>
            <person name="Schal C."/>
            <person name="Richards S."/>
            <person name="Belles X."/>
            <person name="Korb J."/>
            <person name="Bornberg-Bauer E."/>
        </authorList>
    </citation>
    <scope>NUCLEOTIDE SEQUENCE [LARGE SCALE GENOMIC DNA]</scope>
    <source>
        <tissue evidence="1">Whole body</tissue>
    </source>
</reference>
<dbReference type="EMBL" id="NEVH01013262">
    <property type="protein sequence ID" value="PNF29085.1"/>
    <property type="molecule type" value="Genomic_DNA"/>
</dbReference>
<dbReference type="AlphaFoldDB" id="A0A2J7QKG7"/>
<keyword evidence="2" id="KW-1185">Reference proteome</keyword>